<protein>
    <recommendedName>
        <fullName evidence="4">Coiled-coil domain-containing protein 86</fullName>
    </recommendedName>
</protein>
<dbReference type="AlphaFoldDB" id="A0ABD2N6L6"/>
<feature type="compositionally biased region" description="Basic and acidic residues" evidence="1">
    <location>
        <begin position="8"/>
        <end position="44"/>
    </location>
</feature>
<gene>
    <name evidence="2" type="ORF">HHI36_015703</name>
</gene>
<organism evidence="2 3">
    <name type="scientific">Cryptolaemus montrouzieri</name>
    <dbReference type="NCBI Taxonomy" id="559131"/>
    <lineage>
        <taxon>Eukaryota</taxon>
        <taxon>Metazoa</taxon>
        <taxon>Ecdysozoa</taxon>
        <taxon>Arthropoda</taxon>
        <taxon>Hexapoda</taxon>
        <taxon>Insecta</taxon>
        <taxon>Pterygota</taxon>
        <taxon>Neoptera</taxon>
        <taxon>Endopterygota</taxon>
        <taxon>Coleoptera</taxon>
        <taxon>Polyphaga</taxon>
        <taxon>Cucujiformia</taxon>
        <taxon>Coccinelloidea</taxon>
        <taxon>Coccinellidae</taxon>
        <taxon>Scymninae</taxon>
        <taxon>Scymnini</taxon>
        <taxon>Cryptolaemus</taxon>
    </lineage>
</organism>
<comment type="caution">
    <text evidence="2">The sequence shown here is derived from an EMBL/GenBank/DDBJ whole genome shotgun (WGS) entry which is preliminary data.</text>
</comment>
<feature type="compositionally biased region" description="Basic and acidic residues" evidence="1">
    <location>
        <begin position="51"/>
        <end position="74"/>
    </location>
</feature>
<dbReference type="EMBL" id="JABFTP020000062">
    <property type="protein sequence ID" value="KAL3274298.1"/>
    <property type="molecule type" value="Genomic_DNA"/>
</dbReference>
<proteinExistence type="predicted"/>
<sequence>MKVKKKQTREERLEKKRQAEKLRYQRIKNDPVKNAQLKEKEKQQYKKKKEKGQIKTIKDMSEREQRAIRKIWREKTKKHRDRVKLQITRNNPITPPASDNEDQPPLPENNIALAAKR</sequence>
<reference evidence="2 3" key="1">
    <citation type="journal article" date="2021" name="BMC Biol.">
        <title>Horizontally acquired antibacterial genes associated with adaptive radiation of ladybird beetles.</title>
        <authorList>
            <person name="Li H.S."/>
            <person name="Tang X.F."/>
            <person name="Huang Y.H."/>
            <person name="Xu Z.Y."/>
            <person name="Chen M.L."/>
            <person name="Du X.Y."/>
            <person name="Qiu B.Y."/>
            <person name="Chen P.T."/>
            <person name="Zhang W."/>
            <person name="Slipinski A."/>
            <person name="Escalona H.E."/>
            <person name="Waterhouse R.M."/>
            <person name="Zwick A."/>
            <person name="Pang H."/>
        </authorList>
    </citation>
    <scope>NUCLEOTIDE SEQUENCE [LARGE SCALE GENOMIC DNA]</scope>
    <source>
        <strain evidence="2">SYSU2018</strain>
    </source>
</reference>
<evidence type="ECO:0000256" key="1">
    <source>
        <dbReference type="SAM" id="MobiDB-lite"/>
    </source>
</evidence>
<evidence type="ECO:0000313" key="2">
    <source>
        <dbReference type="EMBL" id="KAL3274298.1"/>
    </source>
</evidence>
<accession>A0ABD2N6L6</accession>
<name>A0ABD2N6L6_9CUCU</name>
<evidence type="ECO:0000313" key="3">
    <source>
        <dbReference type="Proteomes" id="UP001516400"/>
    </source>
</evidence>
<keyword evidence="3" id="KW-1185">Reference proteome</keyword>
<evidence type="ECO:0008006" key="4">
    <source>
        <dbReference type="Google" id="ProtNLM"/>
    </source>
</evidence>
<feature type="region of interest" description="Disordered" evidence="1">
    <location>
        <begin position="1"/>
        <end position="117"/>
    </location>
</feature>
<dbReference type="Proteomes" id="UP001516400">
    <property type="component" value="Unassembled WGS sequence"/>
</dbReference>